<dbReference type="EMBL" id="NAJO01000003">
    <property type="protein sequence ID" value="OQO13596.1"/>
    <property type="molecule type" value="Genomic_DNA"/>
</dbReference>
<evidence type="ECO:0000256" key="2">
    <source>
        <dbReference type="ARBA" id="ARBA00010386"/>
    </source>
</evidence>
<evidence type="ECO:0000256" key="5">
    <source>
        <dbReference type="ARBA" id="ARBA00023163"/>
    </source>
</evidence>
<evidence type="ECO:0000256" key="1">
    <source>
        <dbReference type="ARBA" id="ARBA00004123"/>
    </source>
</evidence>
<keyword evidence="6" id="KW-0508">mRNA splicing</keyword>
<protein>
    <recommendedName>
        <fullName evidence="9">Pinin/SDK/MemA protein domain-containing protein</fullName>
    </recommendedName>
</protein>
<feature type="compositionally biased region" description="Acidic residues" evidence="8">
    <location>
        <begin position="364"/>
        <end position="387"/>
    </location>
</feature>
<evidence type="ECO:0000256" key="8">
    <source>
        <dbReference type="SAM" id="MobiDB-lite"/>
    </source>
</evidence>
<comment type="similarity">
    <text evidence="2">Belongs to the pinin family.</text>
</comment>
<evidence type="ECO:0000259" key="9">
    <source>
        <dbReference type="Pfam" id="PF04696"/>
    </source>
</evidence>
<feature type="compositionally biased region" description="Polar residues" evidence="8">
    <location>
        <begin position="41"/>
        <end position="56"/>
    </location>
</feature>
<evidence type="ECO:0000256" key="4">
    <source>
        <dbReference type="ARBA" id="ARBA00023015"/>
    </source>
</evidence>
<evidence type="ECO:0000313" key="11">
    <source>
        <dbReference type="Proteomes" id="UP000192596"/>
    </source>
</evidence>
<dbReference type="InterPro" id="IPR006786">
    <property type="entry name" value="Pinin_SDK_MemA"/>
</dbReference>
<dbReference type="GO" id="GO:0071013">
    <property type="term" value="C:catalytic step 2 spliceosome"/>
    <property type="evidence" value="ECO:0007669"/>
    <property type="project" value="TreeGrafter"/>
</dbReference>
<dbReference type="PANTHER" id="PTHR12707:SF0">
    <property type="entry name" value="PININ"/>
    <property type="match status" value="1"/>
</dbReference>
<feature type="compositionally biased region" description="Basic and acidic residues" evidence="8">
    <location>
        <begin position="26"/>
        <end position="36"/>
    </location>
</feature>
<dbReference type="STRING" id="1507870.A0A1V8TQD4"/>
<sequence>MATELATEFPASNGLKRKQTSSPDPELDHKRARTEDPAPSSPSQTIVSPTNGTTSHDLPAPSATDSSRDDLPKATPQEPRRRPTAPIDPKAKAKRLFGGLLAPTVRPSSSDDRTSRRRAEIDARKKAEQEKADAERAERDAELAERLREHKVGVRRQLESEEGEEGTGREKVLAGFLRTKAEPGIYWRAWEWRESEVELVRRQKREAGVVEDEEDEEMAEDGQREAAEDNGPVWVDVSMINGNADDEAETTNGDVPADVRADAPARTPGENHDASVAGGIEATPDNSEESAAAAQSDAMEAPTLRPASDVASADERTTESEVVTMSTLEDGICAPDEAGTANDDSAEPMTAAVVEDAAPVQPVEETEDLGEPDDEHMVEGDEDTVIY</sequence>
<keyword evidence="7" id="KW-0539">Nucleus</keyword>
<evidence type="ECO:0000313" key="10">
    <source>
        <dbReference type="EMBL" id="OQO13596.1"/>
    </source>
</evidence>
<feature type="compositionally biased region" description="Acidic residues" evidence="8">
    <location>
        <begin position="209"/>
        <end position="220"/>
    </location>
</feature>
<feature type="domain" description="Pinin/SDK/MemA protein" evidence="9">
    <location>
        <begin position="90"/>
        <end position="204"/>
    </location>
</feature>
<keyword evidence="5" id="KW-0804">Transcription</keyword>
<accession>A0A1V8TQD4</accession>
<evidence type="ECO:0000256" key="3">
    <source>
        <dbReference type="ARBA" id="ARBA00022664"/>
    </source>
</evidence>
<comment type="caution">
    <text evidence="10">The sequence shown here is derived from an EMBL/GenBank/DDBJ whole genome shotgun (WGS) entry which is preliminary data.</text>
</comment>
<organism evidence="10 11">
    <name type="scientific">Cryoendolithus antarcticus</name>
    <dbReference type="NCBI Taxonomy" id="1507870"/>
    <lineage>
        <taxon>Eukaryota</taxon>
        <taxon>Fungi</taxon>
        <taxon>Dikarya</taxon>
        <taxon>Ascomycota</taxon>
        <taxon>Pezizomycotina</taxon>
        <taxon>Dothideomycetes</taxon>
        <taxon>Dothideomycetidae</taxon>
        <taxon>Cladosporiales</taxon>
        <taxon>Cladosporiaceae</taxon>
        <taxon>Cryoendolithus</taxon>
    </lineage>
</organism>
<comment type="subcellular location">
    <subcellularLocation>
        <location evidence="1">Nucleus</location>
    </subcellularLocation>
</comment>
<dbReference type="GO" id="GO:0008380">
    <property type="term" value="P:RNA splicing"/>
    <property type="evidence" value="ECO:0007669"/>
    <property type="project" value="UniProtKB-KW"/>
</dbReference>
<evidence type="ECO:0000256" key="7">
    <source>
        <dbReference type="ARBA" id="ARBA00023242"/>
    </source>
</evidence>
<feature type="compositionally biased region" description="Basic and acidic residues" evidence="8">
    <location>
        <begin position="109"/>
        <end position="159"/>
    </location>
</feature>
<dbReference type="PANTHER" id="PTHR12707">
    <property type="entry name" value="PINN"/>
    <property type="match status" value="1"/>
</dbReference>
<proteinExistence type="inferred from homology"/>
<feature type="region of interest" description="Disordered" evidence="8">
    <location>
        <begin position="1"/>
        <end position="169"/>
    </location>
</feature>
<dbReference type="AlphaFoldDB" id="A0A1V8TQD4"/>
<name>A0A1V8TQD4_9PEZI</name>
<keyword evidence="11" id="KW-1185">Reference proteome</keyword>
<dbReference type="Pfam" id="PF04696">
    <property type="entry name" value="Pinin_SDK_memA"/>
    <property type="match status" value="1"/>
</dbReference>
<keyword evidence="4" id="KW-0805">Transcription regulation</keyword>
<gene>
    <name evidence="10" type="ORF">B0A48_01825</name>
</gene>
<reference evidence="11" key="1">
    <citation type="submission" date="2017-03" db="EMBL/GenBank/DDBJ databases">
        <title>Genomes of endolithic fungi from Antarctica.</title>
        <authorList>
            <person name="Coleine C."/>
            <person name="Masonjones S."/>
            <person name="Stajich J.E."/>
        </authorList>
    </citation>
    <scope>NUCLEOTIDE SEQUENCE [LARGE SCALE GENOMIC DNA]</scope>
    <source>
        <strain evidence="11">CCFEE 5527</strain>
    </source>
</reference>
<dbReference type="InParanoid" id="A0A1V8TQD4"/>
<dbReference type="GO" id="GO:0006397">
    <property type="term" value="P:mRNA processing"/>
    <property type="evidence" value="ECO:0007669"/>
    <property type="project" value="UniProtKB-KW"/>
</dbReference>
<dbReference type="Proteomes" id="UP000192596">
    <property type="component" value="Unassembled WGS sequence"/>
</dbReference>
<evidence type="ECO:0000256" key="6">
    <source>
        <dbReference type="ARBA" id="ARBA00023187"/>
    </source>
</evidence>
<feature type="compositionally biased region" description="Low complexity" evidence="8">
    <location>
        <begin position="289"/>
        <end position="301"/>
    </location>
</feature>
<dbReference type="OrthoDB" id="330772at2759"/>
<dbReference type="InterPro" id="IPR039853">
    <property type="entry name" value="Pinin"/>
</dbReference>
<keyword evidence="3" id="KW-0507">mRNA processing</keyword>
<feature type="region of interest" description="Disordered" evidence="8">
    <location>
        <begin position="207"/>
        <end position="387"/>
    </location>
</feature>
<feature type="compositionally biased region" description="Basic and acidic residues" evidence="8">
    <location>
        <begin position="257"/>
        <end position="273"/>
    </location>
</feature>